<protein>
    <submittedName>
        <fullName evidence="2">Uncharacterized protein</fullName>
    </submittedName>
</protein>
<evidence type="ECO:0000313" key="2">
    <source>
        <dbReference type="EMBL" id="KAK7041395.1"/>
    </source>
</evidence>
<organism evidence="2 3">
    <name type="scientific">Favolaschia claudopus</name>
    <dbReference type="NCBI Taxonomy" id="2862362"/>
    <lineage>
        <taxon>Eukaryota</taxon>
        <taxon>Fungi</taxon>
        <taxon>Dikarya</taxon>
        <taxon>Basidiomycota</taxon>
        <taxon>Agaricomycotina</taxon>
        <taxon>Agaricomycetes</taxon>
        <taxon>Agaricomycetidae</taxon>
        <taxon>Agaricales</taxon>
        <taxon>Marasmiineae</taxon>
        <taxon>Mycenaceae</taxon>
        <taxon>Favolaschia</taxon>
    </lineage>
</organism>
<reference evidence="2 3" key="1">
    <citation type="journal article" date="2024" name="J Genomics">
        <title>Draft genome sequencing and assembly of Favolaschia claudopus CIRM-BRFM 2984 isolated from oak limbs.</title>
        <authorList>
            <person name="Navarro D."/>
            <person name="Drula E."/>
            <person name="Chaduli D."/>
            <person name="Cazenave R."/>
            <person name="Ahrendt S."/>
            <person name="Wang J."/>
            <person name="Lipzen A."/>
            <person name="Daum C."/>
            <person name="Barry K."/>
            <person name="Grigoriev I.V."/>
            <person name="Favel A."/>
            <person name="Rosso M.N."/>
            <person name="Martin F."/>
        </authorList>
    </citation>
    <scope>NUCLEOTIDE SEQUENCE [LARGE SCALE GENOMIC DNA]</scope>
    <source>
        <strain evidence="2 3">CIRM-BRFM 2984</strain>
    </source>
</reference>
<keyword evidence="3" id="KW-1185">Reference proteome</keyword>
<proteinExistence type="predicted"/>
<dbReference type="AlphaFoldDB" id="A0AAW0CQZ5"/>
<accession>A0AAW0CQZ5</accession>
<dbReference type="EMBL" id="JAWWNJ010000186">
    <property type="protein sequence ID" value="KAK6974269.1"/>
    <property type="molecule type" value="Genomic_DNA"/>
</dbReference>
<comment type="caution">
    <text evidence="2">The sequence shown here is derived from an EMBL/GenBank/DDBJ whole genome shotgun (WGS) entry which is preliminary data.</text>
</comment>
<evidence type="ECO:0000313" key="3">
    <source>
        <dbReference type="Proteomes" id="UP001362999"/>
    </source>
</evidence>
<evidence type="ECO:0000313" key="1">
    <source>
        <dbReference type="EMBL" id="KAK6974269.1"/>
    </source>
</evidence>
<name>A0AAW0CQZ5_9AGAR</name>
<dbReference type="EMBL" id="JAWWNJ010000014">
    <property type="protein sequence ID" value="KAK7041395.1"/>
    <property type="molecule type" value="Genomic_DNA"/>
</dbReference>
<gene>
    <name evidence="2" type="ORF">R3P38DRAFT_2768715</name>
    <name evidence="1" type="ORF">R3P38DRAFT_2812183</name>
</gene>
<sequence length="165" mass="18991">MNTTPKQKLVQYRSMNCLLETLGLSNTNPKVPQELQASIYTKLSYDIVLRACNWSGQTFINKTRLYSAVNLSTERSWKGNPPGQNDTDFDIYQIWLSAKYFWSVEALNIETEPNPDSSNEVLKRPHLLFTREIMGENQDCEVSEYIHRSDIDSSILCREPSAFMA</sequence>
<dbReference type="Proteomes" id="UP001362999">
    <property type="component" value="Unassembled WGS sequence"/>
</dbReference>